<reference evidence="1" key="1">
    <citation type="submission" date="2021-10" db="EMBL/GenBank/DDBJ databases">
        <authorList>
            <person name="Piombo E."/>
        </authorList>
    </citation>
    <scope>NUCLEOTIDE SEQUENCE</scope>
</reference>
<organism evidence="1 2">
    <name type="scientific">Clonostachys byssicola</name>
    <dbReference type="NCBI Taxonomy" id="160290"/>
    <lineage>
        <taxon>Eukaryota</taxon>
        <taxon>Fungi</taxon>
        <taxon>Dikarya</taxon>
        <taxon>Ascomycota</taxon>
        <taxon>Pezizomycotina</taxon>
        <taxon>Sordariomycetes</taxon>
        <taxon>Hypocreomycetidae</taxon>
        <taxon>Hypocreales</taxon>
        <taxon>Bionectriaceae</taxon>
        <taxon>Clonostachys</taxon>
    </lineage>
</organism>
<keyword evidence="2" id="KW-1185">Reference proteome</keyword>
<evidence type="ECO:0000313" key="1">
    <source>
        <dbReference type="EMBL" id="CAG9984735.1"/>
    </source>
</evidence>
<evidence type="ECO:0000313" key="2">
    <source>
        <dbReference type="Proteomes" id="UP000754883"/>
    </source>
</evidence>
<proteinExistence type="predicted"/>
<dbReference type="PANTHER" id="PTHR38797:SF6">
    <property type="match status" value="1"/>
</dbReference>
<dbReference type="AlphaFoldDB" id="A0A9N9UD32"/>
<accession>A0A9N9UD32</accession>
<dbReference type="InterPro" id="IPR022085">
    <property type="entry name" value="OpdG"/>
</dbReference>
<gene>
    <name evidence="1" type="ORF">CBYS24578_00006487</name>
</gene>
<dbReference type="PANTHER" id="PTHR38797">
    <property type="entry name" value="NUCLEAR PORE COMPLEX PROTEIN NUP85-RELATED"/>
    <property type="match status" value="1"/>
</dbReference>
<dbReference type="OrthoDB" id="3350591at2759"/>
<comment type="caution">
    <text evidence="1">The sequence shown here is derived from an EMBL/GenBank/DDBJ whole genome shotgun (WGS) entry which is preliminary data.</text>
</comment>
<dbReference type="Proteomes" id="UP000754883">
    <property type="component" value="Unassembled WGS sequence"/>
</dbReference>
<name>A0A9N9UD32_9HYPO</name>
<dbReference type="Pfam" id="PF12311">
    <property type="entry name" value="DUF3632"/>
    <property type="match status" value="1"/>
</dbReference>
<dbReference type="EMBL" id="CABFNO020001394">
    <property type="protein sequence ID" value="CAG9984735.1"/>
    <property type="molecule type" value="Genomic_DNA"/>
</dbReference>
<sequence length="271" mass="30794">MDSTQSSTDPYAHLRGVPERDIILQAVTQDDLPVPKAIEEIVKLTTAAAAPSSAQNALYMHAIHVSVTIHNLAMRIPHNQQSKLIDFVVRLQQVAVPDPSTGGIIQLENEDFWSDMPQMSLTLADYHYTGSSKGTAEEQSRNFENCTAYVAQLSEIGFSFYRESTDWNYSQLTRVLGPDQPTRSEIRIVCFWFIYAPNKVWLDVQAKDIDMFDNQNNGDDQRLLPEFWPKWKNLLQACQHNTTGQQLDEDTQELIRHALENIGRIEAERGS</sequence>
<dbReference type="InterPro" id="IPR053204">
    <property type="entry name" value="Oxopyrrolidines_Biosynth-assoc"/>
</dbReference>
<protein>
    <submittedName>
        <fullName evidence="1">Uncharacterized protein</fullName>
    </submittedName>
</protein>